<dbReference type="SMART" id="SM00186">
    <property type="entry name" value="FBG"/>
    <property type="match status" value="1"/>
</dbReference>
<keyword evidence="5" id="KW-1185">Reference proteome</keyword>
<dbReference type="SUPFAM" id="SSF56496">
    <property type="entry name" value="Fibrinogen C-terminal domain-like"/>
    <property type="match status" value="1"/>
</dbReference>
<evidence type="ECO:0000259" key="3">
    <source>
        <dbReference type="PROSITE" id="PS51406"/>
    </source>
</evidence>
<dbReference type="InterPro" id="IPR020837">
    <property type="entry name" value="Fibrinogen_CS"/>
</dbReference>
<dbReference type="PROSITE" id="PS00514">
    <property type="entry name" value="FIBRINOGEN_C_1"/>
    <property type="match status" value="1"/>
</dbReference>
<dbReference type="PROSITE" id="PS51406">
    <property type="entry name" value="FIBRINOGEN_C_2"/>
    <property type="match status" value="1"/>
</dbReference>
<dbReference type="Pfam" id="PF00147">
    <property type="entry name" value="Fibrinogen_C"/>
    <property type="match status" value="1"/>
</dbReference>
<gene>
    <name evidence="4" type="ORF">MCOR_13771</name>
</gene>
<dbReference type="FunFam" id="3.90.215.10:FF:000001">
    <property type="entry name" value="Tenascin isoform 1"/>
    <property type="match status" value="1"/>
</dbReference>
<keyword evidence="2" id="KW-0732">Signal</keyword>
<name>A0A6J8B2U4_MYTCO</name>
<dbReference type="NCBIfam" id="NF040941">
    <property type="entry name" value="GGGWT_bact"/>
    <property type="match status" value="1"/>
</dbReference>
<evidence type="ECO:0000313" key="4">
    <source>
        <dbReference type="EMBL" id="CAC5377454.1"/>
    </source>
</evidence>
<protein>
    <recommendedName>
        <fullName evidence="3">Fibrinogen C-terminal domain-containing protein</fullName>
    </recommendedName>
</protein>
<evidence type="ECO:0000313" key="5">
    <source>
        <dbReference type="Proteomes" id="UP000507470"/>
    </source>
</evidence>
<evidence type="ECO:0000256" key="1">
    <source>
        <dbReference type="ARBA" id="ARBA00023157"/>
    </source>
</evidence>
<keyword evidence="1" id="KW-1015">Disulfide bond</keyword>
<dbReference type="Proteomes" id="UP000507470">
    <property type="component" value="Unassembled WGS sequence"/>
</dbReference>
<dbReference type="Gene3D" id="3.90.215.10">
    <property type="entry name" value="Gamma Fibrinogen, chain A, domain 1"/>
    <property type="match status" value="1"/>
</dbReference>
<sequence length="287" mass="32571">MILYTAISLIFFTGNTFAETTPGKDCASAVTFYGETANKVVGLLSDNCACKTNKEKPNEIVDEDDDDEPQSSCTVKRPSDCGELDKSNCKSGIYKIFPDKTSGFKVFCEMKKHGGGWTVFQRRMNGKTNFYRDWDTYKQGFGNLSEEFWLGNDHLHQLTSQGKYKMRIDMEDFENNKKYALYKKFGVGSESSGYILDVGGYSGDAGDSLTHHNGQKFSAKDKDNDKWGKSCAVAYKGGWWYNACHYSNLNGLYLKGKHKSYANGVNWYHWKGYHYSLKETVMMIRKA</sequence>
<dbReference type="OrthoDB" id="7735550at2759"/>
<dbReference type="InterPro" id="IPR050373">
    <property type="entry name" value="Fibrinogen_C-term_domain"/>
</dbReference>
<reference evidence="4 5" key="1">
    <citation type="submission" date="2020-06" db="EMBL/GenBank/DDBJ databases">
        <authorList>
            <person name="Li R."/>
            <person name="Bekaert M."/>
        </authorList>
    </citation>
    <scope>NUCLEOTIDE SEQUENCE [LARGE SCALE GENOMIC DNA]</scope>
    <source>
        <strain evidence="5">wild</strain>
    </source>
</reference>
<organism evidence="4 5">
    <name type="scientific">Mytilus coruscus</name>
    <name type="common">Sea mussel</name>
    <dbReference type="NCBI Taxonomy" id="42192"/>
    <lineage>
        <taxon>Eukaryota</taxon>
        <taxon>Metazoa</taxon>
        <taxon>Spiralia</taxon>
        <taxon>Lophotrochozoa</taxon>
        <taxon>Mollusca</taxon>
        <taxon>Bivalvia</taxon>
        <taxon>Autobranchia</taxon>
        <taxon>Pteriomorphia</taxon>
        <taxon>Mytilida</taxon>
        <taxon>Mytiloidea</taxon>
        <taxon>Mytilidae</taxon>
        <taxon>Mytilinae</taxon>
        <taxon>Mytilus</taxon>
    </lineage>
</organism>
<dbReference type="InterPro" id="IPR002181">
    <property type="entry name" value="Fibrinogen_a/b/g_C_dom"/>
</dbReference>
<evidence type="ECO:0000256" key="2">
    <source>
        <dbReference type="SAM" id="SignalP"/>
    </source>
</evidence>
<feature type="domain" description="Fibrinogen C-terminal" evidence="3">
    <location>
        <begin position="72"/>
        <end position="287"/>
    </location>
</feature>
<feature type="signal peptide" evidence="2">
    <location>
        <begin position="1"/>
        <end position="18"/>
    </location>
</feature>
<dbReference type="InterPro" id="IPR014716">
    <property type="entry name" value="Fibrinogen_a/b/g_C_1"/>
</dbReference>
<dbReference type="GO" id="GO:0005615">
    <property type="term" value="C:extracellular space"/>
    <property type="evidence" value="ECO:0007669"/>
    <property type="project" value="TreeGrafter"/>
</dbReference>
<dbReference type="CDD" id="cd00087">
    <property type="entry name" value="FReD"/>
    <property type="match status" value="1"/>
</dbReference>
<proteinExistence type="predicted"/>
<dbReference type="PANTHER" id="PTHR19143:SF458">
    <property type="entry name" value="FIBRINOGEN C-TERMINAL DOMAIN-CONTAINING PROTEIN-RELATED"/>
    <property type="match status" value="1"/>
</dbReference>
<accession>A0A6J8B2U4</accession>
<dbReference type="AlphaFoldDB" id="A0A6J8B2U4"/>
<dbReference type="EMBL" id="CACVKT020002377">
    <property type="protein sequence ID" value="CAC5377454.1"/>
    <property type="molecule type" value="Genomic_DNA"/>
</dbReference>
<dbReference type="PANTHER" id="PTHR19143">
    <property type="entry name" value="FIBRINOGEN/TENASCIN/ANGIOPOEITIN"/>
    <property type="match status" value="1"/>
</dbReference>
<feature type="chain" id="PRO_5026684732" description="Fibrinogen C-terminal domain-containing protein" evidence="2">
    <location>
        <begin position="19"/>
        <end position="287"/>
    </location>
</feature>
<dbReference type="InterPro" id="IPR036056">
    <property type="entry name" value="Fibrinogen-like_C"/>
</dbReference>